<evidence type="ECO:0000313" key="2">
    <source>
        <dbReference type="Proteomes" id="UP001196413"/>
    </source>
</evidence>
<accession>A0AAD5QXN1</accession>
<keyword evidence="2" id="KW-1185">Reference proteome</keyword>
<comment type="caution">
    <text evidence="1">The sequence shown here is derived from an EMBL/GenBank/DDBJ whole genome shotgun (WGS) entry which is preliminary data.</text>
</comment>
<dbReference type="EMBL" id="JAHQIW010005005">
    <property type="protein sequence ID" value="KAJ1364571.1"/>
    <property type="molecule type" value="Genomic_DNA"/>
</dbReference>
<organism evidence="1 2">
    <name type="scientific">Parelaphostrongylus tenuis</name>
    <name type="common">Meningeal worm</name>
    <dbReference type="NCBI Taxonomy" id="148309"/>
    <lineage>
        <taxon>Eukaryota</taxon>
        <taxon>Metazoa</taxon>
        <taxon>Ecdysozoa</taxon>
        <taxon>Nematoda</taxon>
        <taxon>Chromadorea</taxon>
        <taxon>Rhabditida</taxon>
        <taxon>Rhabditina</taxon>
        <taxon>Rhabditomorpha</taxon>
        <taxon>Strongyloidea</taxon>
        <taxon>Metastrongylidae</taxon>
        <taxon>Parelaphostrongylus</taxon>
    </lineage>
</organism>
<proteinExistence type="predicted"/>
<dbReference type="Proteomes" id="UP001196413">
    <property type="component" value="Unassembled WGS sequence"/>
</dbReference>
<dbReference type="AlphaFoldDB" id="A0AAD5QXN1"/>
<protein>
    <submittedName>
        <fullName evidence="1">Uncharacterized protein</fullName>
    </submittedName>
</protein>
<sequence length="56" mass="6569">MSTTLCKNTNLNKEKEKKKINVEGEKRLIHIRKQMYIGKFMGYEPGHQEEFGAIID</sequence>
<gene>
    <name evidence="1" type="ORF">KIN20_024693</name>
</gene>
<reference evidence="1" key="1">
    <citation type="submission" date="2021-06" db="EMBL/GenBank/DDBJ databases">
        <title>Parelaphostrongylus tenuis whole genome reference sequence.</title>
        <authorList>
            <person name="Garwood T.J."/>
            <person name="Larsen P.A."/>
            <person name="Fountain-Jones N.M."/>
            <person name="Garbe J.R."/>
            <person name="Macchietto M.G."/>
            <person name="Kania S.A."/>
            <person name="Gerhold R.W."/>
            <person name="Richards J.E."/>
            <person name="Wolf T.M."/>
        </authorList>
    </citation>
    <scope>NUCLEOTIDE SEQUENCE</scope>
    <source>
        <strain evidence="1">MNPRO001-30</strain>
        <tissue evidence="1">Meninges</tissue>
    </source>
</reference>
<evidence type="ECO:0000313" key="1">
    <source>
        <dbReference type="EMBL" id="KAJ1364571.1"/>
    </source>
</evidence>
<name>A0AAD5QXN1_PARTN</name>